<comment type="caution">
    <text evidence="4">The sequence shown here is derived from an EMBL/GenBank/DDBJ whole genome shotgun (WGS) entry which is preliminary data.</text>
</comment>
<dbReference type="EMBL" id="DXFX01000107">
    <property type="protein sequence ID" value="HIX08464.1"/>
    <property type="molecule type" value="Genomic_DNA"/>
</dbReference>
<dbReference type="PANTHER" id="PTHR43673">
    <property type="entry name" value="NAD(P)H NITROREDUCTASE YDGI-RELATED"/>
    <property type="match status" value="1"/>
</dbReference>
<dbReference type="SUPFAM" id="SSF55469">
    <property type="entry name" value="FMN-dependent nitroreductase-like"/>
    <property type="match status" value="1"/>
</dbReference>
<feature type="domain" description="Putative nitroreductase TM1586" evidence="3">
    <location>
        <begin position="2"/>
        <end position="215"/>
    </location>
</feature>
<sequence length="225" mass="24672">MDILQAMHARHSVRAFTGQAIPPSSVQALQEELARSNAESGLDLRLITDEPQAFSCFLAHYGKFSNVRNYIAVIGDKTPLAEERAGYYGERAVLLAQRLGLNTCWVALSFAQGKTKKSLCIGKGKKLFCLIAIGYGATQGVQHRSKSFAQVCNVQNPPAWFRAGVEAALLAPTAINQQKFSFELVGEREVRAVQTGGFCRGLDLGIVKYHFECGAGKENFTWVKE</sequence>
<keyword evidence="2" id="KW-0560">Oxidoreductase</keyword>
<dbReference type="CDD" id="cd02062">
    <property type="entry name" value="Nitro_FMN_reductase"/>
    <property type="match status" value="1"/>
</dbReference>
<dbReference type="AlphaFoldDB" id="A0A9D1V9D8"/>
<organism evidence="4 5">
    <name type="scientific">Candidatus Borkfalkia faecipullorum</name>
    <dbReference type="NCBI Taxonomy" id="2838510"/>
    <lineage>
        <taxon>Bacteria</taxon>
        <taxon>Bacillati</taxon>
        <taxon>Bacillota</taxon>
        <taxon>Clostridia</taxon>
        <taxon>Christensenellales</taxon>
        <taxon>Christensenellaceae</taxon>
        <taxon>Candidatus Borkfalkia</taxon>
    </lineage>
</organism>
<dbReference type="InterPro" id="IPR029478">
    <property type="entry name" value="TM1586_NiRdase"/>
</dbReference>
<proteinExistence type="inferred from homology"/>
<evidence type="ECO:0000259" key="3">
    <source>
        <dbReference type="Pfam" id="PF14512"/>
    </source>
</evidence>
<comment type="similarity">
    <text evidence="1">Belongs to the nitroreductase family.</text>
</comment>
<dbReference type="InterPro" id="IPR000415">
    <property type="entry name" value="Nitroreductase-like"/>
</dbReference>
<evidence type="ECO:0000256" key="2">
    <source>
        <dbReference type="ARBA" id="ARBA00023002"/>
    </source>
</evidence>
<evidence type="ECO:0000313" key="4">
    <source>
        <dbReference type="EMBL" id="HIX08464.1"/>
    </source>
</evidence>
<accession>A0A9D1V9D8</accession>
<name>A0A9D1V9D8_9FIRM</name>
<reference evidence="4" key="2">
    <citation type="submission" date="2021-04" db="EMBL/GenBank/DDBJ databases">
        <authorList>
            <person name="Gilroy R."/>
        </authorList>
    </citation>
    <scope>NUCLEOTIDE SEQUENCE</scope>
    <source>
        <strain evidence="4">811</strain>
    </source>
</reference>
<evidence type="ECO:0000256" key="1">
    <source>
        <dbReference type="ARBA" id="ARBA00007118"/>
    </source>
</evidence>
<gene>
    <name evidence="4" type="ORF">H9741_08340</name>
</gene>
<evidence type="ECO:0000313" key="5">
    <source>
        <dbReference type="Proteomes" id="UP000824204"/>
    </source>
</evidence>
<dbReference type="PANTHER" id="PTHR43673:SF10">
    <property type="entry name" value="NADH DEHYDROGENASE_NAD(P)H NITROREDUCTASE XCC3605-RELATED"/>
    <property type="match status" value="1"/>
</dbReference>
<reference evidence="4" key="1">
    <citation type="journal article" date="2021" name="PeerJ">
        <title>Extensive microbial diversity within the chicken gut microbiome revealed by metagenomics and culture.</title>
        <authorList>
            <person name="Gilroy R."/>
            <person name="Ravi A."/>
            <person name="Getino M."/>
            <person name="Pursley I."/>
            <person name="Horton D.L."/>
            <person name="Alikhan N.F."/>
            <person name="Baker D."/>
            <person name="Gharbi K."/>
            <person name="Hall N."/>
            <person name="Watson M."/>
            <person name="Adriaenssens E.M."/>
            <person name="Foster-Nyarko E."/>
            <person name="Jarju S."/>
            <person name="Secka A."/>
            <person name="Antonio M."/>
            <person name="Oren A."/>
            <person name="Chaudhuri R.R."/>
            <person name="La Ragione R."/>
            <person name="Hildebrand F."/>
            <person name="Pallen M.J."/>
        </authorList>
    </citation>
    <scope>NUCLEOTIDE SEQUENCE</scope>
    <source>
        <strain evidence="4">811</strain>
    </source>
</reference>
<dbReference type="Proteomes" id="UP000824204">
    <property type="component" value="Unassembled WGS sequence"/>
</dbReference>
<dbReference type="Gene3D" id="3.40.109.10">
    <property type="entry name" value="NADH Oxidase"/>
    <property type="match status" value="1"/>
</dbReference>
<dbReference type="Pfam" id="PF14512">
    <property type="entry name" value="TM1586_NiRdase"/>
    <property type="match status" value="1"/>
</dbReference>
<protein>
    <recommendedName>
        <fullName evidence="3">Putative nitroreductase TM1586 domain-containing protein</fullName>
    </recommendedName>
</protein>
<dbReference type="GO" id="GO:0016491">
    <property type="term" value="F:oxidoreductase activity"/>
    <property type="evidence" value="ECO:0007669"/>
    <property type="project" value="UniProtKB-KW"/>
</dbReference>